<evidence type="ECO:0000256" key="1">
    <source>
        <dbReference type="ARBA" id="ARBA00012346"/>
    </source>
</evidence>
<dbReference type="InterPro" id="IPR017939">
    <property type="entry name" value="G-Glutamylcylcotransferase"/>
</dbReference>
<feature type="compositionally biased region" description="Basic and acidic residues" evidence="5">
    <location>
        <begin position="1"/>
        <end position="16"/>
    </location>
</feature>
<dbReference type="Proteomes" id="UP001530377">
    <property type="component" value="Unassembled WGS sequence"/>
</dbReference>
<sequence length="306" mass="33664">MTKSERKREMRRDRPSSRSPPLLLPPAATCFPTLLLLLLSLLDPSNHATTSFLFSHGLATPEYDNNHHNNNNQSGRVGRSKRTKTYNYFAYGSNMASSTMNNLRNIVPISSPRFNVPGLPLVEPSYASVEPTGGCRDDEGDDDDAASSRHTSTNVHGVLYELSETDFGIVCRTEGVPFVYALHRCVVLPYEGDGKTAGEDALFMATRPSPNDDDGESVLRGGGVMAFTLRAAGGIWRMPGAGRDIPPSRSYINVLVRGAREHALDDSYARELERIRCGRTLIGDGISEEMLRVAECSRRRSSVKRS</sequence>
<dbReference type="InterPro" id="IPR013024">
    <property type="entry name" value="GGCT-like"/>
</dbReference>
<feature type="binding site" evidence="4">
    <location>
        <begin position="88"/>
        <end position="93"/>
    </location>
    <ligand>
        <name>substrate</name>
    </ligand>
</feature>
<dbReference type="AlphaFoldDB" id="A0ABD3SF77"/>
<accession>A0ABD3SF77</accession>
<name>A0ABD3SF77_9STRA</name>
<feature type="transmembrane region" description="Helical" evidence="6">
    <location>
        <begin position="21"/>
        <end position="42"/>
    </location>
</feature>
<dbReference type="PANTHER" id="PTHR12935">
    <property type="entry name" value="GAMMA-GLUTAMYLCYCLOTRANSFERASE"/>
    <property type="match status" value="1"/>
</dbReference>
<keyword evidence="8" id="KW-1185">Reference proteome</keyword>
<evidence type="ECO:0000256" key="3">
    <source>
        <dbReference type="PIRSR" id="PIRSR617939-1"/>
    </source>
</evidence>
<comment type="caution">
    <text evidence="7">The sequence shown here is derived from an EMBL/GenBank/DDBJ whole genome shotgun (WGS) entry which is preliminary data.</text>
</comment>
<evidence type="ECO:0000256" key="2">
    <source>
        <dbReference type="ARBA" id="ARBA00023239"/>
    </source>
</evidence>
<evidence type="ECO:0000256" key="5">
    <source>
        <dbReference type="SAM" id="MobiDB-lite"/>
    </source>
</evidence>
<evidence type="ECO:0000313" key="7">
    <source>
        <dbReference type="EMBL" id="KAL3823140.1"/>
    </source>
</evidence>
<dbReference type="CDD" id="cd06661">
    <property type="entry name" value="GGCT_like"/>
    <property type="match status" value="1"/>
</dbReference>
<feature type="region of interest" description="Disordered" evidence="5">
    <location>
        <begin position="127"/>
        <end position="151"/>
    </location>
</feature>
<keyword evidence="6" id="KW-0812">Transmembrane</keyword>
<evidence type="ECO:0000256" key="6">
    <source>
        <dbReference type="SAM" id="Phobius"/>
    </source>
</evidence>
<dbReference type="Gene3D" id="3.10.490.10">
    <property type="entry name" value="Gamma-glutamyl cyclotransferase-like"/>
    <property type="match status" value="1"/>
</dbReference>
<dbReference type="PANTHER" id="PTHR12935:SF0">
    <property type="entry name" value="GAMMA-GLUTAMYLCYCLOTRANSFERASE"/>
    <property type="match status" value="1"/>
</dbReference>
<dbReference type="EC" id="4.3.2.9" evidence="1"/>
<gene>
    <name evidence="7" type="ORF">ACHAXA_010396</name>
</gene>
<dbReference type="Pfam" id="PF13772">
    <property type="entry name" value="AIG2_2"/>
    <property type="match status" value="1"/>
</dbReference>
<reference evidence="7 8" key="1">
    <citation type="submission" date="2024-10" db="EMBL/GenBank/DDBJ databases">
        <title>Updated reference genomes for cyclostephanoid diatoms.</title>
        <authorList>
            <person name="Roberts W.R."/>
            <person name="Alverson A.J."/>
        </authorList>
    </citation>
    <scope>NUCLEOTIDE SEQUENCE [LARGE SCALE GENOMIC DNA]</scope>
    <source>
        <strain evidence="7 8">AJA228-03</strain>
    </source>
</reference>
<dbReference type="GO" id="GO:0003839">
    <property type="term" value="F:gamma-glutamylcyclotransferase activity"/>
    <property type="evidence" value="ECO:0007669"/>
    <property type="project" value="UniProtKB-EC"/>
</dbReference>
<feature type="region of interest" description="Disordered" evidence="5">
    <location>
        <begin position="1"/>
        <end position="24"/>
    </location>
</feature>
<protein>
    <recommendedName>
        <fullName evidence="1">gamma-glutamylcyclotransferase</fullName>
        <ecNumber evidence="1">4.3.2.9</ecNumber>
    </recommendedName>
</protein>
<keyword evidence="2" id="KW-0456">Lyase</keyword>
<organism evidence="7 8">
    <name type="scientific">Cyclostephanos tholiformis</name>
    <dbReference type="NCBI Taxonomy" id="382380"/>
    <lineage>
        <taxon>Eukaryota</taxon>
        <taxon>Sar</taxon>
        <taxon>Stramenopiles</taxon>
        <taxon>Ochrophyta</taxon>
        <taxon>Bacillariophyta</taxon>
        <taxon>Coscinodiscophyceae</taxon>
        <taxon>Thalassiosirophycidae</taxon>
        <taxon>Stephanodiscales</taxon>
        <taxon>Stephanodiscaceae</taxon>
        <taxon>Cyclostephanos</taxon>
    </lineage>
</organism>
<evidence type="ECO:0000256" key="4">
    <source>
        <dbReference type="PIRSR" id="PIRSR617939-2"/>
    </source>
</evidence>
<keyword evidence="6" id="KW-1133">Transmembrane helix</keyword>
<evidence type="ECO:0000313" key="8">
    <source>
        <dbReference type="Proteomes" id="UP001530377"/>
    </source>
</evidence>
<feature type="active site" description="Proton acceptor" evidence="3">
    <location>
        <position position="174"/>
    </location>
</feature>
<proteinExistence type="predicted"/>
<keyword evidence="6" id="KW-0472">Membrane</keyword>
<dbReference type="EMBL" id="JALLPB020000045">
    <property type="protein sequence ID" value="KAL3823140.1"/>
    <property type="molecule type" value="Genomic_DNA"/>
</dbReference>